<evidence type="ECO:0000313" key="1">
    <source>
        <dbReference type="EMBL" id="KAK4345182.1"/>
    </source>
</evidence>
<dbReference type="Proteomes" id="UP001291623">
    <property type="component" value="Unassembled WGS sequence"/>
</dbReference>
<name>A0AAE1R7I7_9SOLA</name>
<gene>
    <name evidence="1" type="ORF">RND71_035358</name>
</gene>
<accession>A0AAE1R7I7</accession>
<evidence type="ECO:0000313" key="2">
    <source>
        <dbReference type="Proteomes" id="UP001291623"/>
    </source>
</evidence>
<organism evidence="1 2">
    <name type="scientific">Anisodus tanguticus</name>
    <dbReference type="NCBI Taxonomy" id="243964"/>
    <lineage>
        <taxon>Eukaryota</taxon>
        <taxon>Viridiplantae</taxon>
        <taxon>Streptophyta</taxon>
        <taxon>Embryophyta</taxon>
        <taxon>Tracheophyta</taxon>
        <taxon>Spermatophyta</taxon>
        <taxon>Magnoliopsida</taxon>
        <taxon>eudicotyledons</taxon>
        <taxon>Gunneridae</taxon>
        <taxon>Pentapetalae</taxon>
        <taxon>asterids</taxon>
        <taxon>lamiids</taxon>
        <taxon>Solanales</taxon>
        <taxon>Solanaceae</taxon>
        <taxon>Solanoideae</taxon>
        <taxon>Hyoscyameae</taxon>
        <taxon>Anisodus</taxon>
    </lineage>
</organism>
<proteinExistence type="predicted"/>
<dbReference type="EMBL" id="JAVYJV010000019">
    <property type="protein sequence ID" value="KAK4345182.1"/>
    <property type="molecule type" value="Genomic_DNA"/>
</dbReference>
<keyword evidence="2" id="KW-1185">Reference proteome</keyword>
<protein>
    <submittedName>
        <fullName evidence="1">Uncharacterized protein</fullName>
    </submittedName>
</protein>
<sequence>MTLGKDVEASELKLTSYAIDRAQDYVRQSEPVDLMEAHGFSVPFSPSTLVSITRRHMSCGAGSLEQFKTLTAGLHMPSAKMEKIRKASHAGSWYTDDRKFRQATVYKTPIGDLPIDEEDVEKLID</sequence>
<reference evidence="1" key="1">
    <citation type="submission" date="2023-12" db="EMBL/GenBank/DDBJ databases">
        <title>Genome assembly of Anisodus tanguticus.</title>
        <authorList>
            <person name="Wang Y.-J."/>
        </authorList>
    </citation>
    <scope>NUCLEOTIDE SEQUENCE</scope>
    <source>
        <strain evidence="1">KB-2021</strain>
        <tissue evidence="1">Leaf</tissue>
    </source>
</reference>
<dbReference type="AlphaFoldDB" id="A0AAE1R7I7"/>
<comment type="caution">
    <text evidence="1">The sequence shown here is derived from an EMBL/GenBank/DDBJ whole genome shotgun (WGS) entry which is preliminary data.</text>
</comment>